<feature type="region of interest" description="Disordered" evidence="1">
    <location>
        <begin position="22"/>
        <end position="64"/>
    </location>
</feature>
<sequence length="306" mass="32541">MGDLTAHRCTVLEFSAHKSVENQQTATTTAFSSSAAAATTRSTKRHRRGATRVRPATSSSMRMTRDSAAGFQLSATHFPPLPVTVAVQVAVPSSTSTSTSTTTTTTAAAETMLAKAKILDSSILPRIPKHELNFKAALAFVAPPAQARIALPKVYAPSLTPLLARRGSAARSVTFVAAGTRPAFYSTVSTTKARTAPASRPVGTPVASSPSFARVAPATLTPQQALLRDRLRRVRSIRQCSAAAMTRSVVTYIVRSSTRLMKRATVQPATHVSPLTPSKRPNALPLMPLWAHLAMSWHRPSPAIQA</sequence>
<name>A0A0D2WM42_CAPO3</name>
<dbReference type="InParanoid" id="A0A0D2WM42"/>
<proteinExistence type="predicted"/>
<feature type="compositionally biased region" description="Low complexity" evidence="1">
    <location>
        <begin position="25"/>
        <end position="41"/>
    </location>
</feature>
<organism evidence="2 3">
    <name type="scientific">Capsaspora owczarzaki (strain ATCC 30864)</name>
    <dbReference type="NCBI Taxonomy" id="595528"/>
    <lineage>
        <taxon>Eukaryota</taxon>
        <taxon>Filasterea</taxon>
        <taxon>Capsaspora</taxon>
    </lineage>
</organism>
<protein>
    <submittedName>
        <fullName evidence="2">Uncharacterized protein</fullName>
    </submittedName>
</protein>
<keyword evidence="3" id="KW-1185">Reference proteome</keyword>
<feature type="compositionally biased region" description="Basic residues" evidence="1">
    <location>
        <begin position="42"/>
        <end position="51"/>
    </location>
</feature>
<dbReference type="AlphaFoldDB" id="A0A0D2WM42"/>
<gene>
    <name evidence="2" type="ORF">CAOG_002915</name>
</gene>
<evidence type="ECO:0000313" key="3">
    <source>
        <dbReference type="Proteomes" id="UP000008743"/>
    </source>
</evidence>
<reference evidence="3" key="1">
    <citation type="submission" date="2011-02" db="EMBL/GenBank/DDBJ databases">
        <title>The Genome Sequence of Capsaspora owczarzaki ATCC 30864.</title>
        <authorList>
            <person name="Russ C."/>
            <person name="Cuomo C."/>
            <person name="Burger G."/>
            <person name="Gray M.W."/>
            <person name="Holland P.W.H."/>
            <person name="King N."/>
            <person name="Lang F.B.F."/>
            <person name="Roger A.J."/>
            <person name="Ruiz-Trillo I."/>
            <person name="Young S.K."/>
            <person name="Zeng Q."/>
            <person name="Gargeya S."/>
            <person name="Alvarado L."/>
            <person name="Berlin A."/>
            <person name="Chapman S.B."/>
            <person name="Chen Z."/>
            <person name="Freedman E."/>
            <person name="Gellesch M."/>
            <person name="Goldberg J."/>
            <person name="Griggs A."/>
            <person name="Gujja S."/>
            <person name="Heilman E."/>
            <person name="Heiman D."/>
            <person name="Howarth C."/>
            <person name="Mehta T."/>
            <person name="Neiman D."/>
            <person name="Pearson M."/>
            <person name="Roberts A."/>
            <person name="Saif S."/>
            <person name="Shea T."/>
            <person name="Shenoy N."/>
            <person name="Sisk P."/>
            <person name="Stolte C."/>
            <person name="Sykes S."/>
            <person name="White J."/>
            <person name="Yandava C."/>
            <person name="Haas B."/>
            <person name="Nusbaum C."/>
            <person name="Birren B."/>
        </authorList>
    </citation>
    <scope>NUCLEOTIDE SEQUENCE</scope>
    <source>
        <strain evidence="3">ATCC 30864</strain>
    </source>
</reference>
<dbReference type="RefSeq" id="XP_004363754.1">
    <property type="nucleotide sequence ID" value="XM_004363697.1"/>
</dbReference>
<evidence type="ECO:0000313" key="2">
    <source>
        <dbReference type="EMBL" id="KJE91840.1"/>
    </source>
</evidence>
<accession>A0A0D2WM42</accession>
<evidence type="ECO:0000256" key="1">
    <source>
        <dbReference type="SAM" id="MobiDB-lite"/>
    </source>
</evidence>
<dbReference type="EMBL" id="KE346363">
    <property type="protein sequence ID" value="KJE91840.1"/>
    <property type="molecule type" value="Genomic_DNA"/>
</dbReference>
<dbReference type="Proteomes" id="UP000008743">
    <property type="component" value="Unassembled WGS sequence"/>
</dbReference>